<gene>
    <name evidence="1" type="ORF">BDM02DRAFT_3184575</name>
</gene>
<dbReference type="EMBL" id="MU117976">
    <property type="protein sequence ID" value="KAF9651312.1"/>
    <property type="molecule type" value="Genomic_DNA"/>
</dbReference>
<proteinExistence type="predicted"/>
<accession>A0ACB6ZNY9</accession>
<name>A0ACB6ZNY9_THEGA</name>
<organism evidence="1 2">
    <name type="scientific">Thelephora ganbajun</name>
    <name type="common">Ganba fungus</name>
    <dbReference type="NCBI Taxonomy" id="370292"/>
    <lineage>
        <taxon>Eukaryota</taxon>
        <taxon>Fungi</taxon>
        <taxon>Dikarya</taxon>
        <taxon>Basidiomycota</taxon>
        <taxon>Agaricomycotina</taxon>
        <taxon>Agaricomycetes</taxon>
        <taxon>Thelephorales</taxon>
        <taxon>Thelephoraceae</taxon>
        <taxon>Thelephora</taxon>
    </lineage>
</organism>
<keyword evidence="2" id="KW-1185">Reference proteome</keyword>
<evidence type="ECO:0000313" key="1">
    <source>
        <dbReference type="EMBL" id="KAF9651312.1"/>
    </source>
</evidence>
<protein>
    <submittedName>
        <fullName evidence="1">Uncharacterized protein</fullName>
    </submittedName>
</protein>
<reference evidence="1" key="1">
    <citation type="submission" date="2019-10" db="EMBL/GenBank/DDBJ databases">
        <authorList>
            <consortium name="DOE Joint Genome Institute"/>
            <person name="Kuo A."/>
            <person name="Miyauchi S."/>
            <person name="Kiss E."/>
            <person name="Drula E."/>
            <person name="Kohler A."/>
            <person name="Sanchez-Garcia M."/>
            <person name="Andreopoulos B."/>
            <person name="Barry K.W."/>
            <person name="Bonito G."/>
            <person name="Buee M."/>
            <person name="Carver A."/>
            <person name="Chen C."/>
            <person name="Cichocki N."/>
            <person name="Clum A."/>
            <person name="Culley D."/>
            <person name="Crous P.W."/>
            <person name="Fauchery L."/>
            <person name="Girlanda M."/>
            <person name="Hayes R."/>
            <person name="Keri Z."/>
            <person name="Labutti K."/>
            <person name="Lipzen A."/>
            <person name="Lombard V."/>
            <person name="Magnuson J."/>
            <person name="Maillard F."/>
            <person name="Morin E."/>
            <person name="Murat C."/>
            <person name="Nolan M."/>
            <person name="Ohm R."/>
            <person name="Pangilinan J."/>
            <person name="Pereira M."/>
            <person name="Perotto S."/>
            <person name="Peter M."/>
            <person name="Riley R."/>
            <person name="Sitrit Y."/>
            <person name="Stielow B."/>
            <person name="Szollosi G."/>
            <person name="Zifcakova L."/>
            <person name="Stursova M."/>
            <person name="Spatafora J.W."/>
            <person name="Tedersoo L."/>
            <person name="Vaario L.-M."/>
            <person name="Yamada A."/>
            <person name="Yan M."/>
            <person name="Wang P."/>
            <person name="Xu J."/>
            <person name="Bruns T."/>
            <person name="Baldrian P."/>
            <person name="Vilgalys R."/>
            <person name="Henrissat B."/>
            <person name="Grigoriev I.V."/>
            <person name="Hibbett D."/>
            <person name="Nagy L.G."/>
            <person name="Martin F.M."/>
        </authorList>
    </citation>
    <scope>NUCLEOTIDE SEQUENCE</scope>
    <source>
        <strain evidence="1">P2</strain>
    </source>
</reference>
<evidence type="ECO:0000313" key="2">
    <source>
        <dbReference type="Proteomes" id="UP000886501"/>
    </source>
</evidence>
<sequence length="149" mass="16680">MPLDQELGELQVRMMELELAWEQWDAQVSSGYVSVEDAAGEGKVIVEEENAGEENFGMDEEQLWSPSSSDRAVLALVPDTSAFPTQYVYHRANTAENEDEDFSDLGLNDFVLAQKVTARRKLECLQGNIFNMVLLEQGLVHAMEGVRPL</sequence>
<reference evidence="1" key="2">
    <citation type="journal article" date="2020" name="Nat. Commun.">
        <title>Large-scale genome sequencing of mycorrhizal fungi provides insights into the early evolution of symbiotic traits.</title>
        <authorList>
            <person name="Miyauchi S."/>
            <person name="Kiss E."/>
            <person name="Kuo A."/>
            <person name="Drula E."/>
            <person name="Kohler A."/>
            <person name="Sanchez-Garcia M."/>
            <person name="Morin E."/>
            <person name="Andreopoulos B."/>
            <person name="Barry K.W."/>
            <person name="Bonito G."/>
            <person name="Buee M."/>
            <person name="Carver A."/>
            <person name="Chen C."/>
            <person name="Cichocki N."/>
            <person name="Clum A."/>
            <person name="Culley D."/>
            <person name="Crous P.W."/>
            <person name="Fauchery L."/>
            <person name="Girlanda M."/>
            <person name="Hayes R.D."/>
            <person name="Keri Z."/>
            <person name="LaButti K."/>
            <person name="Lipzen A."/>
            <person name="Lombard V."/>
            <person name="Magnuson J."/>
            <person name="Maillard F."/>
            <person name="Murat C."/>
            <person name="Nolan M."/>
            <person name="Ohm R.A."/>
            <person name="Pangilinan J."/>
            <person name="Pereira M.F."/>
            <person name="Perotto S."/>
            <person name="Peter M."/>
            <person name="Pfister S."/>
            <person name="Riley R."/>
            <person name="Sitrit Y."/>
            <person name="Stielow J.B."/>
            <person name="Szollosi G."/>
            <person name="Zifcakova L."/>
            <person name="Stursova M."/>
            <person name="Spatafora J.W."/>
            <person name="Tedersoo L."/>
            <person name="Vaario L.M."/>
            <person name="Yamada A."/>
            <person name="Yan M."/>
            <person name="Wang P."/>
            <person name="Xu J."/>
            <person name="Bruns T."/>
            <person name="Baldrian P."/>
            <person name="Vilgalys R."/>
            <person name="Dunand C."/>
            <person name="Henrissat B."/>
            <person name="Grigoriev I.V."/>
            <person name="Hibbett D."/>
            <person name="Nagy L.G."/>
            <person name="Martin F.M."/>
        </authorList>
    </citation>
    <scope>NUCLEOTIDE SEQUENCE</scope>
    <source>
        <strain evidence="1">P2</strain>
    </source>
</reference>
<dbReference type="Proteomes" id="UP000886501">
    <property type="component" value="Unassembled WGS sequence"/>
</dbReference>
<comment type="caution">
    <text evidence="1">The sequence shown here is derived from an EMBL/GenBank/DDBJ whole genome shotgun (WGS) entry which is preliminary data.</text>
</comment>